<protein>
    <submittedName>
        <fullName evidence="3">Uncharacterized protein</fullName>
    </submittedName>
</protein>
<evidence type="ECO:0000256" key="1">
    <source>
        <dbReference type="SAM" id="MobiDB-lite"/>
    </source>
</evidence>
<keyword evidence="4" id="KW-1185">Reference proteome</keyword>
<gene>
    <name evidence="3" type="ORF">Poli38472_008773</name>
</gene>
<evidence type="ECO:0000313" key="4">
    <source>
        <dbReference type="Proteomes" id="UP000794436"/>
    </source>
</evidence>
<reference evidence="3" key="1">
    <citation type="submission" date="2019-03" db="EMBL/GenBank/DDBJ databases">
        <title>Long read genome sequence of the mycoparasitic Pythium oligandrum ATCC 38472 isolated from sugarbeet rhizosphere.</title>
        <authorList>
            <person name="Gaulin E."/>
        </authorList>
    </citation>
    <scope>NUCLEOTIDE SEQUENCE</scope>
    <source>
        <strain evidence="3">ATCC 38472_TT</strain>
    </source>
</reference>
<keyword evidence="2" id="KW-0732">Signal</keyword>
<dbReference type="Proteomes" id="UP000794436">
    <property type="component" value="Unassembled WGS sequence"/>
</dbReference>
<comment type="caution">
    <text evidence="3">The sequence shown here is derived from an EMBL/GenBank/DDBJ whole genome shotgun (WGS) entry which is preliminary data.</text>
</comment>
<evidence type="ECO:0000256" key="2">
    <source>
        <dbReference type="SAM" id="SignalP"/>
    </source>
</evidence>
<feature type="chain" id="PRO_5035435733" evidence="2">
    <location>
        <begin position="24"/>
        <end position="222"/>
    </location>
</feature>
<organism evidence="3 4">
    <name type="scientific">Pythium oligandrum</name>
    <name type="common">Mycoparasitic fungus</name>
    <dbReference type="NCBI Taxonomy" id="41045"/>
    <lineage>
        <taxon>Eukaryota</taxon>
        <taxon>Sar</taxon>
        <taxon>Stramenopiles</taxon>
        <taxon>Oomycota</taxon>
        <taxon>Peronosporomycetes</taxon>
        <taxon>Pythiales</taxon>
        <taxon>Pythiaceae</taxon>
        <taxon>Pythium</taxon>
    </lineage>
</organism>
<proteinExistence type="predicted"/>
<accession>A0A8K1C470</accession>
<dbReference type="OrthoDB" id="108900at2759"/>
<evidence type="ECO:0000313" key="3">
    <source>
        <dbReference type="EMBL" id="TMW56125.1"/>
    </source>
</evidence>
<name>A0A8K1C470_PYTOL</name>
<sequence>MFFRALALAASAVALLTAPVVDAHARLYRPEPEYTVADRNKNWSPLAFLESQGYKTTADFNGWRRSKGYKTLRDFMEDKKAYKAAAGSTFECGWTNPNAPAKPLPTDGIVRISGYGHEGPCEIWLDNVRVLQGDNCNKDFPGQNAKIDYSACKNGCMLRWYWLGIRPLEKMSWQVYKQCIPLKGSGARSLDDPEVGGEGEYPDEYAAAPAKNATANCNRNTD</sequence>
<dbReference type="AlphaFoldDB" id="A0A8K1C470"/>
<feature type="region of interest" description="Disordered" evidence="1">
    <location>
        <begin position="186"/>
        <end position="222"/>
    </location>
</feature>
<dbReference type="EMBL" id="SPLM01000146">
    <property type="protein sequence ID" value="TMW56125.1"/>
    <property type="molecule type" value="Genomic_DNA"/>
</dbReference>
<feature type="compositionally biased region" description="Acidic residues" evidence="1">
    <location>
        <begin position="192"/>
        <end position="203"/>
    </location>
</feature>
<feature type="signal peptide" evidence="2">
    <location>
        <begin position="1"/>
        <end position="23"/>
    </location>
</feature>
<feature type="compositionally biased region" description="Low complexity" evidence="1">
    <location>
        <begin position="206"/>
        <end position="222"/>
    </location>
</feature>